<dbReference type="InterPro" id="IPR003594">
    <property type="entry name" value="HATPase_dom"/>
</dbReference>
<feature type="domain" description="Histidine kinase" evidence="13">
    <location>
        <begin position="243"/>
        <end position="459"/>
    </location>
</feature>
<gene>
    <name evidence="15" type="primary">phoR_4</name>
    <name evidence="15" type="ORF">BN1080_01716</name>
</gene>
<dbReference type="InterPro" id="IPR036097">
    <property type="entry name" value="HisK_dim/P_sf"/>
</dbReference>
<reference evidence="15 16" key="1">
    <citation type="submission" date="2014-09" db="EMBL/GenBank/DDBJ databases">
        <authorList>
            <person name="Urmite Genomes Urmite Genomes"/>
        </authorList>
    </citation>
    <scope>NUCLEOTIDE SEQUENCE [LARGE SCALE GENOMIC DNA]</scope>
    <source>
        <strain evidence="15 16">ES2</strain>
    </source>
</reference>
<dbReference type="InterPro" id="IPR003661">
    <property type="entry name" value="HisK_dim/P_dom"/>
</dbReference>
<keyword evidence="10" id="KW-0902">Two-component regulatory system</keyword>
<dbReference type="PROSITE" id="PS50109">
    <property type="entry name" value="HIS_KIN"/>
    <property type="match status" value="1"/>
</dbReference>
<keyword evidence="11 12" id="KW-0472">Membrane</keyword>
<evidence type="ECO:0000256" key="9">
    <source>
        <dbReference type="ARBA" id="ARBA00022840"/>
    </source>
</evidence>
<evidence type="ECO:0000256" key="7">
    <source>
        <dbReference type="ARBA" id="ARBA00022741"/>
    </source>
</evidence>
<dbReference type="Pfam" id="PF00672">
    <property type="entry name" value="HAMP"/>
    <property type="match status" value="1"/>
</dbReference>
<dbReference type="GO" id="GO:0005886">
    <property type="term" value="C:plasma membrane"/>
    <property type="evidence" value="ECO:0007669"/>
    <property type="project" value="UniProtKB-SubCell"/>
</dbReference>
<feature type="transmembrane region" description="Helical" evidence="12">
    <location>
        <begin position="163"/>
        <end position="185"/>
    </location>
</feature>
<evidence type="ECO:0000256" key="12">
    <source>
        <dbReference type="SAM" id="Phobius"/>
    </source>
</evidence>
<dbReference type="STRING" id="1499687.BN1080_01716"/>
<evidence type="ECO:0000259" key="13">
    <source>
        <dbReference type="PROSITE" id="PS50109"/>
    </source>
</evidence>
<dbReference type="FunFam" id="3.30.565.10:FF:000006">
    <property type="entry name" value="Sensor histidine kinase WalK"/>
    <property type="match status" value="1"/>
</dbReference>
<dbReference type="RefSeq" id="WP_052651607.1">
    <property type="nucleotide sequence ID" value="NZ_CCXS01000001.1"/>
</dbReference>
<dbReference type="SUPFAM" id="SSF55874">
    <property type="entry name" value="ATPase domain of HSP90 chaperone/DNA topoisomerase II/histidine kinase"/>
    <property type="match status" value="1"/>
</dbReference>
<organism evidence="15 16">
    <name type="scientific">Planococcus massiliensis</name>
    <dbReference type="NCBI Taxonomy" id="1499687"/>
    <lineage>
        <taxon>Bacteria</taxon>
        <taxon>Bacillati</taxon>
        <taxon>Bacillota</taxon>
        <taxon>Bacilli</taxon>
        <taxon>Bacillales</taxon>
        <taxon>Caryophanaceae</taxon>
        <taxon>Planococcus</taxon>
    </lineage>
</organism>
<evidence type="ECO:0000313" key="15">
    <source>
        <dbReference type="EMBL" id="CEG22781.1"/>
    </source>
</evidence>
<keyword evidence="8" id="KW-0418">Kinase</keyword>
<evidence type="ECO:0000256" key="2">
    <source>
        <dbReference type="ARBA" id="ARBA00004651"/>
    </source>
</evidence>
<comment type="catalytic activity">
    <reaction evidence="1">
        <text>ATP + protein L-histidine = ADP + protein N-phospho-L-histidine.</text>
        <dbReference type="EC" id="2.7.13.3"/>
    </reaction>
</comment>
<evidence type="ECO:0000256" key="5">
    <source>
        <dbReference type="ARBA" id="ARBA00022553"/>
    </source>
</evidence>
<dbReference type="Pfam" id="PF00512">
    <property type="entry name" value="HisKA"/>
    <property type="match status" value="1"/>
</dbReference>
<keyword evidence="6" id="KW-0808">Transferase</keyword>
<dbReference type="GO" id="GO:0000156">
    <property type="term" value="F:phosphorelay response regulator activity"/>
    <property type="evidence" value="ECO:0007669"/>
    <property type="project" value="TreeGrafter"/>
</dbReference>
<dbReference type="SUPFAM" id="SSF47384">
    <property type="entry name" value="Homodimeric domain of signal transducing histidine kinase"/>
    <property type="match status" value="1"/>
</dbReference>
<dbReference type="SUPFAM" id="SSF158472">
    <property type="entry name" value="HAMP domain-like"/>
    <property type="match status" value="1"/>
</dbReference>
<evidence type="ECO:0000256" key="3">
    <source>
        <dbReference type="ARBA" id="ARBA00012438"/>
    </source>
</evidence>
<evidence type="ECO:0000256" key="6">
    <source>
        <dbReference type="ARBA" id="ARBA00022679"/>
    </source>
</evidence>
<dbReference type="PROSITE" id="PS50885">
    <property type="entry name" value="HAMP"/>
    <property type="match status" value="1"/>
</dbReference>
<dbReference type="EMBL" id="CCXS01000001">
    <property type="protein sequence ID" value="CEG22781.1"/>
    <property type="molecule type" value="Genomic_DNA"/>
</dbReference>
<keyword evidence="16" id="KW-1185">Reference proteome</keyword>
<dbReference type="EC" id="2.7.13.3" evidence="3"/>
<dbReference type="InterPro" id="IPR050351">
    <property type="entry name" value="BphY/WalK/GraS-like"/>
</dbReference>
<dbReference type="GO" id="GO:0005524">
    <property type="term" value="F:ATP binding"/>
    <property type="evidence" value="ECO:0007669"/>
    <property type="project" value="UniProtKB-KW"/>
</dbReference>
<dbReference type="CDD" id="cd00082">
    <property type="entry name" value="HisKA"/>
    <property type="match status" value="1"/>
</dbReference>
<dbReference type="OrthoDB" id="9813151at2"/>
<evidence type="ECO:0000256" key="1">
    <source>
        <dbReference type="ARBA" id="ARBA00000085"/>
    </source>
</evidence>
<evidence type="ECO:0000256" key="11">
    <source>
        <dbReference type="ARBA" id="ARBA00023136"/>
    </source>
</evidence>
<dbReference type="GO" id="GO:0030295">
    <property type="term" value="F:protein kinase activator activity"/>
    <property type="evidence" value="ECO:0007669"/>
    <property type="project" value="TreeGrafter"/>
</dbReference>
<dbReference type="Gene3D" id="3.30.565.10">
    <property type="entry name" value="Histidine kinase-like ATPase, C-terminal domain"/>
    <property type="match status" value="1"/>
</dbReference>
<evidence type="ECO:0000259" key="14">
    <source>
        <dbReference type="PROSITE" id="PS50885"/>
    </source>
</evidence>
<dbReference type="GO" id="GO:0000155">
    <property type="term" value="F:phosphorelay sensor kinase activity"/>
    <property type="evidence" value="ECO:0007669"/>
    <property type="project" value="InterPro"/>
</dbReference>
<keyword evidence="9" id="KW-0067">ATP-binding</keyword>
<dbReference type="PANTHER" id="PTHR42878">
    <property type="entry name" value="TWO-COMPONENT HISTIDINE KINASE"/>
    <property type="match status" value="1"/>
</dbReference>
<protein>
    <recommendedName>
        <fullName evidence="3">histidine kinase</fullName>
        <ecNumber evidence="3">2.7.13.3</ecNumber>
    </recommendedName>
</protein>
<dbReference type="Proteomes" id="UP000043699">
    <property type="component" value="Unassembled WGS sequence"/>
</dbReference>
<evidence type="ECO:0000256" key="10">
    <source>
        <dbReference type="ARBA" id="ARBA00023012"/>
    </source>
</evidence>
<dbReference type="SMART" id="SM00387">
    <property type="entry name" value="HATPase_c"/>
    <property type="match status" value="1"/>
</dbReference>
<keyword evidence="4" id="KW-1003">Cell membrane</keyword>
<accession>A0A098ENA9</accession>
<dbReference type="InterPro" id="IPR005467">
    <property type="entry name" value="His_kinase_dom"/>
</dbReference>
<feature type="transmembrane region" description="Helical" evidence="12">
    <location>
        <begin position="12"/>
        <end position="32"/>
    </location>
</feature>
<dbReference type="CDD" id="cd06225">
    <property type="entry name" value="HAMP"/>
    <property type="match status" value="1"/>
</dbReference>
<comment type="subcellular location">
    <subcellularLocation>
        <location evidence="2">Cell membrane</location>
        <topology evidence="2">Multi-pass membrane protein</topology>
    </subcellularLocation>
</comment>
<dbReference type="InterPro" id="IPR003660">
    <property type="entry name" value="HAMP_dom"/>
</dbReference>
<name>A0A098ENA9_9BACL</name>
<keyword evidence="12" id="KW-0812">Transmembrane</keyword>
<dbReference type="GO" id="GO:0007234">
    <property type="term" value="P:osmosensory signaling via phosphorelay pathway"/>
    <property type="evidence" value="ECO:0007669"/>
    <property type="project" value="TreeGrafter"/>
</dbReference>
<dbReference type="SMART" id="SM00388">
    <property type="entry name" value="HisKA"/>
    <property type="match status" value="1"/>
</dbReference>
<sequence>MFNKLALKIGLLFFVFIILIESVLFLILYVNYVEERVEEVMSNLLARGNTHSEVLEDSFESSTLNHVAMMESASDFIVIITDAEGNELTHSDTIEPEMRDVLQHTDFGQVPQKGEIVEDRWDEKRFIATDSPITVAGEHRGHVFMFAETNHIKGIVEHLRNQFLFVGLIAFGLTIAAIFILSRLITLPLIRMKEATEQLSEGNNEVSLHLDRNDELGELANAINTLSTDLNRLKQARNEFLASISHELRTPLTYIKGYADIAGRPDTSDDERREYIDIIREETTHLTELIRQLFELAQLDHNQFSIRKEQVSINRLFRSVAGLVRPAFDEKHIFLVVQCPPDMTAFIDPERFQQVLLNVLDNARKYSPEGTVVTLLAVQEEDTVVISVSDEGEGIPEAALPFVFERLYRVDKSRSRQHGGSGLGLAIAKEIVESHSGQISIQSKQSKGTTVRIELTRGDSFAESAVGGR</sequence>
<dbReference type="InterPro" id="IPR004358">
    <property type="entry name" value="Sig_transdc_His_kin-like_C"/>
</dbReference>
<feature type="domain" description="HAMP" evidence="14">
    <location>
        <begin position="183"/>
        <end position="235"/>
    </location>
</feature>
<keyword evidence="12" id="KW-1133">Transmembrane helix</keyword>
<dbReference type="InterPro" id="IPR036890">
    <property type="entry name" value="HATPase_C_sf"/>
</dbReference>
<keyword evidence="7" id="KW-0547">Nucleotide-binding</keyword>
<dbReference type="Gene3D" id="1.10.287.130">
    <property type="match status" value="1"/>
</dbReference>
<proteinExistence type="predicted"/>
<evidence type="ECO:0000256" key="4">
    <source>
        <dbReference type="ARBA" id="ARBA00022475"/>
    </source>
</evidence>
<keyword evidence="5" id="KW-0597">Phosphoprotein</keyword>
<dbReference type="AlphaFoldDB" id="A0A098ENA9"/>
<dbReference type="FunFam" id="1.10.287.130:FF:000001">
    <property type="entry name" value="Two-component sensor histidine kinase"/>
    <property type="match status" value="1"/>
</dbReference>
<evidence type="ECO:0000256" key="8">
    <source>
        <dbReference type="ARBA" id="ARBA00022777"/>
    </source>
</evidence>
<evidence type="ECO:0000313" key="16">
    <source>
        <dbReference type="Proteomes" id="UP000043699"/>
    </source>
</evidence>
<dbReference type="Gene3D" id="6.10.340.10">
    <property type="match status" value="1"/>
</dbReference>
<dbReference type="CDD" id="cd00075">
    <property type="entry name" value="HATPase"/>
    <property type="match status" value="1"/>
</dbReference>
<dbReference type="Pfam" id="PF02518">
    <property type="entry name" value="HATPase_c"/>
    <property type="match status" value="1"/>
</dbReference>
<dbReference type="PRINTS" id="PR00344">
    <property type="entry name" value="BCTRLSENSOR"/>
</dbReference>
<dbReference type="PANTHER" id="PTHR42878:SF3">
    <property type="entry name" value="HISTIDINE PROTEIN KINASE SAES"/>
    <property type="match status" value="1"/>
</dbReference>
<dbReference type="SMART" id="SM00304">
    <property type="entry name" value="HAMP"/>
    <property type="match status" value="1"/>
</dbReference>